<name>A0A097ATR0_THEKI</name>
<keyword evidence="10" id="KW-1185">Reference proteome</keyword>
<dbReference type="GO" id="GO:0019843">
    <property type="term" value="F:rRNA binding"/>
    <property type="evidence" value="ECO:0007669"/>
    <property type="project" value="UniProtKB-UniRule"/>
</dbReference>
<dbReference type="eggNOG" id="COG0049">
    <property type="taxonomic scope" value="Bacteria"/>
</dbReference>
<comment type="function">
    <text evidence="7">One of the primary rRNA binding proteins, it binds directly to 16S rRNA where it nucleates assembly of the head domain of the 30S subunit. Is located at the subunit interface close to the decoding center, probably blocks exit of the E-site tRNA.</text>
</comment>
<dbReference type="PIRSF" id="PIRSF002122">
    <property type="entry name" value="RPS7p_RPS7a_RPS5e_RPS7o"/>
    <property type="match status" value="1"/>
</dbReference>
<dbReference type="GO" id="GO:0006412">
    <property type="term" value="P:translation"/>
    <property type="evidence" value="ECO:0007669"/>
    <property type="project" value="UniProtKB-UniRule"/>
</dbReference>
<evidence type="ECO:0000256" key="3">
    <source>
        <dbReference type="ARBA" id="ARBA00022730"/>
    </source>
</evidence>
<evidence type="ECO:0000313" key="9">
    <source>
        <dbReference type="EMBL" id="AIS53195.1"/>
    </source>
</evidence>
<dbReference type="OrthoDB" id="9807653at2"/>
<dbReference type="RefSeq" id="WP_049685824.1">
    <property type="nucleotide sequence ID" value="NZ_CP009170.1"/>
</dbReference>
<comment type="similarity">
    <text evidence="1 7">Belongs to the universal ribosomal protein uS7 family.</text>
</comment>
<dbReference type="NCBIfam" id="TIGR01029">
    <property type="entry name" value="rpsG_bact"/>
    <property type="match status" value="1"/>
</dbReference>
<dbReference type="GO" id="GO:0000049">
    <property type="term" value="F:tRNA binding"/>
    <property type="evidence" value="ECO:0007669"/>
    <property type="project" value="UniProtKB-UniRule"/>
</dbReference>
<dbReference type="Pfam" id="PF00177">
    <property type="entry name" value="Ribosomal_S7"/>
    <property type="match status" value="1"/>
</dbReference>
<keyword evidence="4 7" id="KW-0694">RNA-binding</keyword>
<accession>A0A097ATR0</accession>
<dbReference type="InterPro" id="IPR000235">
    <property type="entry name" value="Ribosomal_uS7"/>
</dbReference>
<comment type="subunit">
    <text evidence="7">Part of the 30S ribosomal subunit. Contacts proteins S9 and S11.</text>
</comment>
<dbReference type="GO" id="GO:0003735">
    <property type="term" value="F:structural constituent of ribosome"/>
    <property type="evidence" value="ECO:0007669"/>
    <property type="project" value="InterPro"/>
</dbReference>
<dbReference type="AlphaFoldDB" id="A0A097ATR0"/>
<keyword evidence="6 7" id="KW-0687">Ribonucleoprotein</keyword>
<dbReference type="HAMAP" id="MF_00480_B">
    <property type="entry name" value="Ribosomal_uS7_B"/>
    <property type="match status" value="1"/>
</dbReference>
<dbReference type="FunFam" id="1.10.455.10:FF:000001">
    <property type="entry name" value="30S ribosomal protein S7"/>
    <property type="match status" value="1"/>
</dbReference>
<dbReference type="EMBL" id="CP009170">
    <property type="protein sequence ID" value="AIS53195.1"/>
    <property type="molecule type" value="Genomic_DNA"/>
</dbReference>
<keyword evidence="2 7" id="KW-0820">tRNA-binding</keyword>
<evidence type="ECO:0000259" key="8">
    <source>
        <dbReference type="Pfam" id="PF00177"/>
    </source>
</evidence>
<dbReference type="Gene3D" id="1.10.455.10">
    <property type="entry name" value="Ribosomal protein S7 domain"/>
    <property type="match status" value="1"/>
</dbReference>
<evidence type="ECO:0000256" key="7">
    <source>
        <dbReference type="HAMAP-Rule" id="MF_00480"/>
    </source>
</evidence>
<sequence length="156" mass="17999">MPRKGHVERREVLPDPVYNSKKVSKLINKVMWDGKKSLAQKICYGAFDIIREKTGRDPLEVFEEALNNVMPVLEVRPRRVGGATYQVPMEVRPERRLSLGIRWLVEYARQRSGKSMMEKLALEIMDAANNTGGSVKKKEDTHKMAEANKAFAHYRW</sequence>
<evidence type="ECO:0000256" key="6">
    <source>
        <dbReference type="ARBA" id="ARBA00023274"/>
    </source>
</evidence>
<dbReference type="InterPro" id="IPR005717">
    <property type="entry name" value="Ribosomal_uS7_bac/org-type"/>
</dbReference>
<gene>
    <name evidence="7 9" type="primary">rpsG</name>
    <name evidence="9" type="ORF">TKV_c20610</name>
</gene>
<evidence type="ECO:0000256" key="5">
    <source>
        <dbReference type="ARBA" id="ARBA00022980"/>
    </source>
</evidence>
<dbReference type="Proteomes" id="UP000029669">
    <property type="component" value="Chromosome"/>
</dbReference>
<dbReference type="PANTHER" id="PTHR11205">
    <property type="entry name" value="RIBOSOMAL PROTEIN S7"/>
    <property type="match status" value="1"/>
</dbReference>
<dbReference type="KEGG" id="tki:TKV_c20610"/>
<protein>
    <recommendedName>
        <fullName evidence="7">Small ribosomal subunit protein uS7</fullName>
    </recommendedName>
</protein>
<dbReference type="GO" id="GO:0015935">
    <property type="term" value="C:small ribosomal subunit"/>
    <property type="evidence" value="ECO:0007669"/>
    <property type="project" value="InterPro"/>
</dbReference>
<organism evidence="9 10">
    <name type="scientific">Thermoanaerobacter kivui</name>
    <name type="common">Acetogenium kivui</name>
    <dbReference type="NCBI Taxonomy" id="2325"/>
    <lineage>
        <taxon>Bacteria</taxon>
        <taxon>Bacillati</taxon>
        <taxon>Bacillota</taxon>
        <taxon>Clostridia</taxon>
        <taxon>Thermoanaerobacterales</taxon>
        <taxon>Thermoanaerobacteraceae</taxon>
        <taxon>Thermoanaerobacter</taxon>
    </lineage>
</organism>
<feature type="domain" description="Small ribosomal subunit protein uS7" evidence="8">
    <location>
        <begin position="2"/>
        <end position="149"/>
    </location>
</feature>
<dbReference type="HOGENOM" id="CLU_072226_1_1_9"/>
<keyword evidence="3 7" id="KW-0699">rRNA-binding</keyword>
<dbReference type="CDD" id="cd14869">
    <property type="entry name" value="uS7_Bacteria"/>
    <property type="match status" value="1"/>
</dbReference>
<evidence type="ECO:0000313" key="10">
    <source>
        <dbReference type="Proteomes" id="UP000029669"/>
    </source>
</evidence>
<evidence type="ECO:0000256" key="4">
    <source>
        <dbReference type="ARBA" id="ARBA00022884"/>
    </source>
</evidence>
<reference evidence="10" key="1">
    <citation type="journal article" date="2015" name="Genome Announc.">
        <title>Whole-Genome Sequences of 80 Environmental and Clinical Isolates of Burkholderia pseudomallei.</title>
        <authorList>
            <person name="Johnson S.L."/>
            <person name="Baker A.L."/>
            <person name="Chain P.S."/>
            <person name="Currie B.J."/>
            <person name="Daligault H.E."/>
            <person name="Davenport K.W."/>
            <person name="Davis C.B."/>
            <person name="Inglis T.J."/>
            <person name="Kaestli M."/>
            <person name="Koren S."/>
            <person name="Mayo M."/>
            <person name="Merritt A.J."/>
            <person name="Price E.P."/>
            <person name="Sarovich D.S."/>
            <person name="Warner J."/>
            <person name="Rosovitz M.J."/>
        </authorList>
    </citation>
    <scope>NUCLEOTIDE SEQUENCE [LARGE SCALE GENOMIC DNA]</scope>
    <source>
        <strain evidence="10">DSM 2030</strain>
    </source>
</reference>
<dbReference type="SUPFAM" id="SSF47973">
    <property type="entry name" value="Ribosomal protein S7"/>
    <property type="match status" value="1"/>
</dbReference>
<proteinExistence type="inferred from homology"/>
<evidence type="ECO:0000256" key="2">
    <source>
        <dbReference type="ARBA" id="ARBA00022555"/>
    </source>
</evidence>
<keyword evidence="5 7" id="KW-0689">Ribosomal protein</keyword>
<dbReference type="InterPro" id="IPR036823">
    <property type="entry name" value="Ribosomal_uS7_dom_sf"/>
</dbReference>
<dbReference type="STRING" id="2325.TKV_c20610"/>
<dbReference type="InterPro" id="IPR023798">
    <property type="entry name" value="Ribosomal_uS7_dom"/>
</dbReference>
<evidence type="ECO:0000256" key="1">
    <source>
        <dbReference type="ARBA" id="ARBA00007151"/>
    </source>
</evidence>